<keyword evidence="3" id="KW-1185">Reference proteome</keyword>
<protein>
    <submittedName>
        <fullName evidence="2">SMI1/KNR4 family protein</fullName>
    </submittedName>
</protein>
<dbReference type="Gene3D" id="3.40.1580.10">
    <property type="entry name" value="SMI1/KNR4-like"/>
    <property type="match status" value="1"/>
</dbReference>
<dbReference type="Pfam" id="PF09346">
    <property type="entry name" value="SMI1_KNR4"/>
    <property type="match status" value="1"/>
</dbReference>
<reference evidence="2" key="1">
    <citation type="submission" date="2021-11" db="EMBL/GenBank/DDBJ databases">
        <title>Genome sequence.</title>
        <authorList>
            <person name="Sun Q."/>
        </authorList>
    </citation>
    <scope>NUCLEOTIDE SEQUENCE</scope>
    <source>
        <strain evidence="2">JC732</strain>
    </source>
</reference>
<feature type="domain" description="Knr4/Smi1-like" evidence="1">
    <location>
        <begin position="28"/>
        <end position="135"/>
    </location>
</feature>
<comment type="caution">
    <text evidence="2">The sequence shown here is derived from an EMBL/GenBank/DDBJ whole genome shotgun (WGS) entry which is preliminary data.</text>
</comment>
<proteinExistence type="predicted"/>
<name>A0A9X1SF68_9BACT</name>
<organism evidence="2 3">
    <name type="scientific">Blastopirellula sediminis</name>
    <dbReference type="NCBI Taxonomy" id="2894196"/>
    <lineage>
        <taxon>Bacteria</taxon>
        <taxon>Pseudomonadati</taxon>
        <taxon>Planctomycetota</taxon>
        <taxon>Planctomycetia</taxon>
        <taxon>Pirellulales</taxon>
        <taxon>Pirellulaceae</taxon>
        <taxon>Blastopirellula</taxon>
    </lineage>
</organism>
<gene>
    <name evidence="2" type="ORF">LOC68_03635</name>
</gene>
<dbReference type="EMBL" id="JAJKFT010000002">
    <property type="protein sequence ID" value="MCC9627477.1"/>
    <property type="molecule type" value="Genomic_DNA"/>
</dbReference>
<evidence type="ECO:0000313" key="2">
    <source>
        <dbReference type="EMBL" id="MCC9627477.1"/>
    </source>
</evidence>
<dbReference type="InterPro" id="IPR037883">
    <property type="entry name" value="Knr4/Smi1-like_sf"/>
</dbReference>
<dbReference type="SUPFAM" id="SSF160631">
    <property type="entry name" value="SMI1/KNR4-like"/>
    <property type="match status" value="1"/>
</dbReference>
<dbReference type="AlphaFoldDB" id="A0A9X1SF68"/>
<dbReference type="RefSeq" id="WP_230215872.1">
    <property type="nucleotide sequence ID" value="NZ_JAJKFT010000002.1"/>
</dbReference>
<evidence type="ECO:0000313" key="3">
    <source>
        <dbReference type="Proteomes" id="UP001139103"/>
    </source>
</evidence>
<dbReference type="InterPro" id="IPR018958">
    <property type="entry name" value="Knr4/Smi1-like_dom"/>
</dbReference>
<accession>A0A9X1SF68</accession>
<evidence type="ECO:0000259" key="1">
    <source>
        <dbReference type="Pfam" id="PF09346"/>
    </source>
</evidence>
<dbReference type="Proteomes" id="UP001139103">
    <property type="component" value="Unassembled WGS sequence"/>
</dbReference>
<sequence length="142" mass="15633">MRKLEELGFSRGTRHAGLVVALESGETALPADYIAFLSYEAPSDLELGFKFVQADAKQQWEGQVVEFMRYESGGIDSAVMAPTDDEDRKLLPIAADAGGNYLYLDLMTSPMRVVDVSYETGTISQVASSFGEFIDILYTLDE</sequence>